<dbReference type="PANTHER" id="PTHR46890">
    <property type="entry name" value="NON-LTR RETROLELEMENT REVERSE TRANSCRIPTASE-LIKE PROTEIN-RELATED"/>
    <property type="match status" value="1"/>
</dbReference>
<protein>
    <submittedName>
        <fullName evidence="2">LINE-1 retrotransposable element ORF2 protein</fullName>
    </submittedName>
</protein>
<accession>A0A438C8B8</accession>
<reference evidence="2 3" key="1">
    <citation type="journal article" date="2018" name="PLoS Genet.">
        <title>Population sequencing reveals clonal diversity and ancestral inbreeding in the grapevine cultivar Chardonnay.</title>
        <authorList>
            <person name="Roach M.J."/>
            <person name="Johnson D.L."/>
            <person name="Bohlmann J."/>
            <person name="van Vuuren H.J."/>
            <person name="Jones S.J."/>
            <person name="Pretorius I.S."/>
            <person name="Schmidt S.A."/>
            <person name="Borneman A.R."/>
        </authorList>
    </citation>
    <scope>NUCLEOTIDE SEQUENCE [LARGE SCALE GENOMIC DNA]</scope>
    <source>
        <strain evidence="3">cv. Chardonnay</strain>
        <tissue evidence="2">Leaf</tissue>
    </source>
</reference>
<dbReference type="AlphaFoldDB" id="A0A438C8B8"/>
<feature type="domain" description="Reverse transcriptase" evidence="1">
    <location>
        <begin position="321"/>
        <end position="542"/>
    </location>
</feature>
<dbReference type="PANTHER" id="PTHR46890:SF50">
    <property type="entry name" value="RNA-DIRECTED DNA POLYMERASE, EUKARYOTA, REVERSE TRANSCRIPTASE ZINC-BINDING DOMAIN PROTEIN-RELATED"/>
    <property type="match status" value="1"/>
</dbReference>
<comment type="caution">
    <text evidence="2">The sequence shown here is derived from an EMBL/GenBank/DDBJ whole genome shotgun (WGS) entry which is preliminary data.</text>
</comment>
<evidence type="ECO:0000313" key="3">
    <source>
        <dbReference type="Proteomes" id="UP000288805"/>
    </source>
</evidence>
<name>A0A438C8B8_VITVI</name>
<evidence type="ECO:0000259" key="1">
    <source>
        <dbReference type="Pfam" id="PF00078"/>
    </source>
</evidence>
<dbReference type="Pfam" id="PF00078">
    <property type="entry name" value="RVT_1"/>
    <property type="match status" value="1"/>
</dbReference>
<dbReference type="EMBL" id="QGNW01002468">
    <property type="protein sequence ID" value="RVW19503.1"/>
    <property type="molecule type" value="Genomic_DNA"/>
</dbReference>
<dbReference type="Proteomes" id="UP000288805">
    <property type="component" value="Unassembled WGS sequence"/>
</dbReference>
<dbReference type="InterPro" id="IPR052343">
    <property type="entry name" value="Retrotransposon-Effector_Assoc"/>
</dbReference>
<dbReference type="InterPro" id="IPR000477">
    <property type="entry name" value="RT_dom"/>
</dbReference>
<proteinExistence type="predicted"/>
<organism evidence="2 3">
    <name type="scientific">Vitis vinifera</name>
    <name type="common">Grape</name>
    <dbReference type="NCBI Taxonomy" id="29760"/>
    <lineage>
        <taxon>Eukaryota</taxon>
        <taxon>Viridiplantae</taxon>
        <taxon>Streptophyta</taxon>
        <taxon>Embryophyta</taxon>
        <taxon>Tracheophyta</taxon>
        <taxon>Spermatophyta</taxon>
        <taxon>Magnoliopsida</taxon>
        <taxon>eudicotyledons</taxon>
        <taxon>Gunneridae</taxon>
        <taxon>Pentapetalae</taxon>
        <taxon>rosids</taxon>
        <taxon>Vitales</taxon>
        <taxon>Vitaceae</taxon>
        <taxon>Viteae</taxon>
        <taxon>Vitis</taxon>
    </lineage>
</organism>
<evidence type="ECO:0000313" key="2">
    <source>
        <dbReference type="EMBL" id="RVW19503.1"/>
    </source>
</evidence>
<sequence>MIKAKAKCSTNPVELLNGKITGVITERGRSFSSWIRFRERGLSLLLEGVEACCQKEGLKVFNNSWLERGRNYKLQLCSNEAGSLGVSMLSTSCIFLTGAWWGDFSDDALLLSPLKEWARYHWRLKWNLLLYFLGGDSGRKEFVVGKNFNQDKWEKGVGEVTGGGRTTLFYCLLVVGAPTLGCSGDPLQGEARSREEEARGFPCALSHEECGVATSSCGRGLQCSMIPRGNEELSKIIGFYEDLKIWNKEVSANVSTKKLEALAQLRLWHAKERETTLTVEENELADSEALAIPFFEEEVFAALSSLSEDKALGLDGGAKDLNDFKPISLVGGLYKLLAKVLVNRLKKVVGSLVSDFQHALVAGRPILEVVLIANEAIDSKIKDNMRGISCMLDIKKAYDHVNWSFVLTIMEKMGFGSKWIGWIRRCIFTTCFSILVNGSPSSFFQSSRGLKQRDPLCPYLFILVMETLSRLLSRAKECSFIYGFLVKRRHDVGVEVSHLFFADDTLILYDASKKNLEHLSWVFMWFESYSWLKINLGKSKLIPIGDVPNLEELVGSRLQGGCPPNHRPRSSFGYCIQVF</sequence>
<gene>
    <name evidence="2" type="primary">LORF2_47</name>
    <name evidence="2" type="ORF">CK203_114427</name>
</gene>
<dbReference type="CDD" id="cd01650">
    <property type="entry name" value="RT_nLTR_like"/>
    <property type="match status" value="1"/>
</dbReference>